<dbReference type="SUPFAM" id="SSF141868">
    <property type="entry name" value="EAL domain-like"/>
    <property type="match status" value="1"/>
</dbReference>
<sequence length="689" mass="78926">MKISIKQLLTLLVLTLLTLMSVILYIGDQRKLIREQVSELEQKAFIISEQANRLNVIVADFNFYHSTNSLTKWSKTLDKIERQSVELLFLTQQSDQSLAKRLGTDIYRIRQQFELLKEASIEKDIQWITINLNTYSQNLITHLHNLSEQTRILSAEELSRLSSYQELALSVTTFFALALLLVLYTALFIPLKTVKSELKKIGDGTALFKINKPSIKEWYELTVSLEAMYQKLRATTVSRKELLDEVEMRKQAELSARELARTDYLTGLPNRMRFFEYFQFHDLSKQEEGYLLFLDIDNLKSVNDNLGHIAGDQLLRSVSQVILRTAYHGDNIARLGGDEFAILHYSESESEVLEFASNLQQAIAEPILVDGTHIRARCSIGIAGYPQDGDEIKELLSCADTAMYFAKRNPVTTSGIVRFTTKLGDLSRHLFTLQHQLRRAVELQEFQVWFQPQIDIKTMQVSGFEALLRWQDPDGRSISPDVFVPLLEKSVDIVKVGEMVFDKAILFHRMLRKLGYDLSISINVSAVQLEREDFISSLQLKVLDSGHNPAHFPLELTETAIFKNKEQTLKSLYELRKLGFKLQLDDFGTGNASLDLLKSFPFDTVKIDKSFTQEAVVKAETKAIIKAITLLSNDLAFDVIIEGVETKEHQVLAMDYQIRSAQGYYYSPAMLSEDAIRWLMDYQRYAEVM</sequence>
<dbReference type="PANTHER" id="PTHR44757:SF2">
    <property type="entry name" value="BIOFILM ARCHITECTURE MAINTENANCE PROTEIN MBAA"/>
    <property type="match status" value="1"/>
</dbReference>
<dbReference type="InterPro" id="IPR052155">
    <property type="entry name" value="Biofilm_reg_signaling"/>
</dbReference>
<dbReference type="CDD" id="cd01949">
    <property type="entry name" value="GGDEF"/>
    <property type="match status" value="1"/>
</dbReference>
<dbReference type="SMART" id="SM00267">
    <property type="entry name" value="GGDEF"/>
    <property type="match status" value="1"/>
</dbReference>
<dbReference type="AlphaFoldDB" id="A0A1H5W9S7"/>
<dbReference type="PROSITE" id="PS50883">
    <property type="entry name" value="EAL"/>
    <property type="match status" value="1"/>
</dbReference>
<gene>
    <name evidence="4" type="ORF">SAMN04488244_105181</name>
</gene>
<dbReference type="PROSITE" id="PS50887">
    <property type="entry name" value="GGDEF"/>
    <property type="match status" value="1"/>
</dbReference>
<dbReference type="CDD" id="cd01948">
    <property type="entry name" value="EAL"/>
    <property type="match status" value="1"/>
</dbReference>
<name>A0A1H5W9S7_9VIBR</name>
<dbReference type="PANTHER" id="PTHR44757">
    <property type="entry name" value="DIGUANYLATE CYCLASE DGCP"/>
    <property type="match status" value="1"/>
</dbReference>
<accession>A0A1H5W9S7</accession>
<dbReference type="Gene3D" id="3.30.70.270">
    <property type="match status" value="1"/>
</dbReference>
<evidence type="ECO:0000259" key="3">
    <source>
        <dbReference type="PROSITE" id="PS50887"/>
    </source>
</evidence>
<feature type="transmembrane region" description="Helical" evidence="1">
    <location>
        <begin position="167"/>
        <end position="191"/>
    </location>
</feature>
<keyword evidence="1" id="KW-1133">Transmembrane helix</keyword>
<dbReference type="RefSeq" id="WP_103879683.1">
    <property type="nucleotide sequence ID" value="NZ_FNVG01000005.1"/>
</dbReference>
<dbReference type="InterPro" id="IPR043128">
    <property type="entry name" value="Rev_trsase/Diguanyl_cyclase"/>
</dbReference>
<evidence type="ECO:0000256" key="1">
    <source>
        <dbReference type="SAM" id="Phobius"/>
    </source>
</evidence>
<evidence type="ECO:0000313" key="5">
    <source>
        <dbReference type="Proteomes" id="UP000236721"/>
    </source>
</evidence>
<reference evidence="5" key="1">
    <citation type="submission" date="2016-10" db="EMBL/GenBank/DDBJ databases">
        <authorList>
            <person name="Varghese N."/>
            <person name="Submissions S."/>
        </authorList>
    </citation>
    <scope>NUCLEOTIDE SEQUENCE [LARGE SCALE GENOMIC DNA]</scope>
    <source>
        <strain evidence="5">CGMCC 1.7062</strain>
    </source>
</reference>
<protein>
    <submittedName>
        <fullName evidence="4">Diguanylate cyclase (GGDEF) domain-containing protein</fullName>
    </submittedName>
</protein>
<feature type="domain" description="GGDEF" evidence="3">
    <location>
        <begin position="287"/>
        <end position="421"/>
    </location>
</feature>
<dbReference type="Proteomes" id="UP000236721">
    <property type="component" value="Unassembled WGS sequence"/>
</dbReference>
<evidence type="ECO:0000313" key="4">
    <source>
        <dbReference type="EMBL" id="SEF96026.1"/>
    </source>
</evidence>
<dbReference type="NCBIfam" id="TIGR00254">
    <property type="entry name" value="GGDEF"/>
    <property type="match status" value="1"/>
</dbReference>
<keyword evidence="5" id="KW-1185">Reference proteome</keyword>
<dbReference type="InterPro" id="IPR035919">
    <property type="entry name" value="EAL_sf"/>
</dbReference>
<dbReference type="InterPro" id="IPR029787">
    <property type="entry name" value="Nucleotide_cyclase"/>
</dbReference>
<dbReference type="InterPro" id="IPR001633">
    <property type="entry name" value="EAL_dom"/>
</dbReference>
<dbReference type="InterPro" id="IPR000160">
    <property type="entry name" value="GGDEF_dom"/>
</dbReference>
<keyword evidence="1" id="KW-0812">Transmembrane</keyword>
<feature type="domain" description="EAL" evidence="2">
    <location>
        <begin position="430"/>
        <end position="683"/>
    </location>
</feature>
<dbReference type="SUPFAM" id="SSF55073">
    <property type="entry name" value="Nucleotide cyclase"/>
    <property type="match status" value="1"/>
</dbReference>
<dbReference type="Pfam" id="PF00990">
    <property type="entry name" value="GGDEF"/>
    <property type="match status" value="1"/>
</dbReference>
<dbReference type="OrthoDB" id="766410at2"/>
<dbReference type="EMBL" id="FNVG01000005">
    <property type="protein sequence ID" value="SEF96026.1"/>
    <property type="molecule type" value="Genomic_DNA"/>
</dbReference>
<dbReference type="Pfam" id="PF00563">
    <property type="entry name" value="EAL"/>
    <property type="match status" value="1"/>
</dbReference>
<keyword evidence="1" id="KW-0472">Membrane</keyword>
<proteinExistence type="predicted"/>
<evidence type="ECO:0000259" key="2">
    <source>
        <dbReference type="PROSITE" id="PS50883"/>
    </source>
</evidence>
<dbReference type="SMART" id="SM00052">
    <property type="entry name" value="EAL"/>
    <property type="match status" value="1"/>
</dbReference>
<organism evidence="4 5">
    <name type="scientific">Vibrio hangzhouensis</name>
    <dbReference type="NCBI Taxonomy" id="462991"/>
    <lineage>
        <taxon>Bacteria</taxon>
        <taxon>Pseudomonadati</taxon>
        <taxon>Pseudomonadota</taxon>
        <taxon>Gammaproteobacteria</taxon>
        <taxon>Vibrionales</taxon>
        <taxon>Vibrionaceae</taxon>
        <taxon>Vibrio</taxon>
    </lineage>
</organism>
<dbReference type="Gene3D" id="3.20.20.450">
    <property type="entry name" value="EAL domain"/>
    <property type="match status" value="1"/>
</dbReference>